<dbReference type="Pfam" id="PF00561">
    <property type="entry name" value="Abhydrolase_1"/>
    <property type="match status" value="1"/>
</dbReference>
<dbReference type="RefSeq" id="WP_124926994.1">
    <property type="nucleotide sequence ID" value="NZ_BMOH01000008.1"/>
</dbReference>
<dbReference type="Gene3D" id="3.40.50.1820">
    <property type="entry name" value="alpha/beta hydrolase"/>
    <property type="match status" value="1"/>
</dbReference>
<dbReference type="OrthoDB" id="7055710at2"/>
<dbReference type="Proteomes" id="UP000267535">
    <property type="component" value="Unassembled WGS sequence"/>
</dbReference>
<dbReference type="GO" id="GO:0016787">
    <property type="term" value="F:hydrolase activity"/>
    <property type="evidence" value="ECO:0007669"/>
    <property type="project" value="UniProtKB-KW"/>
</dbReference>
<keyword evidence="1 3" id="KW-0378">Hydrolase</keyword>
<reference evidence="3 4" key="1">
    <citation type="submission" date="2018-11" db="EMBL/GenBank/DDBJ databases">
        <title>The draft genome sequence of Amphritea balenae JAMM 1525T.</title>
        <authorList>
            <person name="Fang Z."/>
            <person name="Zhang Y."/>
            <person name="Han X."/>
        </authorList>
    </citation>
    <scope>NUCLEOTIDE SEQUENCE [LARGE SCALE GENOMIC DNA]</scope>
    <source>
        <strain evidence="3 4">JAMM 1525</strain>
    </source>
</reference>
<evidence type="ECO:0000313" key="4">
    <source>
        <dbReference type="Proteomes" id="UP000267535"/>
    </source>
</evidence>
<dbReference type="GO" id="GO:0016020">
    <property type="term" value="C:membrane"/>
    <property type="evidence" value="ECO:0007669"/>
    <property type="project" value="TreeGrafter"/>
</dbReference>
<comment type="caution">
    <text evidence="3">The sequence shown here is derived from an EMBL/GenBank/DDBJ whole genome shotgun (WGS) entry which is preliminary data.</text>
</comment>
<dbReference type="AlphaFoldDB" id="A0A3P1SLR5"/>
<dbReference type="PANTHER" id="PTHR43798">
    <property type="entry name" value="MONOACYLGLYCEROL LIPASE"/>
    <property type="match status" value="1"/>
</dbReference>
<dbReference type="PANTHER" id="PTHR43798:SF31">
    <property type="entry name" value="AB HYDROLASE SUPERFAMILY PROTEIN YCLE"/>
    <property type="match status" value="1"/>
</dbReference>
<protein>
    <submittedName>
        <fullName evidence="3">Alpha/beta hydrolase</fullName>
    </submittedName>
</protein>
<dbReference type="InterPro" id="IPR050266">
    <property type="entry name" value="AB_hydrolase_sf"/>
</dbReference>
<evidence type="ECO:0000313" key="3">
    <source>
        <dbReference type="EMBL" id="RRC97899.1"/>
    </source>
</evidence>
<accession>A0A3P1SLR5</accession>
<keyword evidence="4" id="KW-1185">Reference proteome</keyword>
<sequence>MEKITSKDGINIRYLRLGKGTPVIFLHGWTSSSIGWLPFASELADQHEVYCWDARGHGGHEIAEGASTHVRDMASDLQQLIEYHQLENVTLVGHSMGALTMWQYIRDFGCDKLSGVCIIDQSPKLVTDDHWHNGIYGNFNQAANTRFISKLREDFAEGLLQLVANGYNRKSYENYQQNARGFQQLREHLRTLESEPLVKCWESLTAADYRDVLPQICVPALLIYGDESQFYSADVAEYVRRNIPLADLHTYENSDHSPQLWHRDRFVYDLRTFVTRLQS</sequence>
<name>A0A3P1SLR5_9GAMM</name>
<proteinExistence type="predicted"/>
<dbReference type="InterPro" id="IPR029058">
    <property type="entry name" value="AB_hydrolase_fold"/>
</dbReference>
<evidence type="ECO:0000256" key="1">
    <source>
        <dbReference type="ARBA" id="ARBA00022801"/>
    </source>
</evidence>
<feature type="domain" description="AB hydrolase-1" evidence="2">
    <location>
        <begin position="22"/>
        <end position="262"/>
    </location>
</feature>
<organism evidence="3 4">
    <name type="scientific">Amphritea balenae</name>
    <dbReference type="NCBI Taxonomy" id="452629"/>
    <lineage>
        <taxon>Bacteria</taxon>
        <taxon>Pseudomonadati</taxon>
        <taxon>Pseudomonadota</taxon>
        <taxon>Gammaproteobacteria</taxon>
        <taxon>Oceanospirillales</taxon>
        <taxon>Oceanospirillaceae</taxon>
        <taxon>Amphritea</taxon>
    </lineage>
</organism>
<dbReference type="EMBL" id="RQXV01000009">
    <property type="protein sequence ID" value="RRC97899.1"/>
    <property type="molecule type" value="Genomic_DNA"/>
</dbReference>
<gene>
    <name evidence="3" type="ORF">EHS89_15045</name>
</gene>
<dbReference type="InterPro" id="IPR000073">
    <property type="entry name" value="AB_hydrolase_1"/>
</dbReference>
<evidence type="ECO:0000259" key="2">
    <source>
        <dbReference type="Pfam" id="PF00561"/>
    </source>
</evidence>
<dbReference type="SUPFAM" id="SSF53474">
    <property type="entry name" value="alpha/beta-Hydrolases"/>
    <property type="match status" value="1"/>
</dbReference>